<organism evidence="3 4">
    <name type="scientific">Colletotrichum gloeosporioides</name>
    <name type="common">Anthracnose fungus</name>
    <name type="synonym">Glomerella cingulata</name>
    <dbReference type="NCBI Taxonomy" id="474922"/>
    <lineage>
        <taxon>Eukaryota</taxon>
        <taxon>Fungi</taxon>
        <taxon>Dikarya</taxon>
        <taxon>Ascomycota</taxon>
        <taxon>Pezizomycotina</taxon>
        <taxon>Sordariomycetes</taxon>
        <taxon>Hypocreomycetidae</taxon>
        <taxon>Glomerellales</taxon>
        <taxon>Glomerellaceae</taxon>
        <taxon>Colletotrichum</taxon>
        <taxon>Colletotrichum gloeosporioides species complex</taxon>
    </lineage>
</organism>
<keyword evidence="4" id="KW-1185">Reference proteome</keyword>
<sequence length="438" mass="49211">MWLAVRSAAIAQASGLLRRPACRHYSAVVAPRKSDPLRILFCGSDEFSCAALNALAAEKKRNPGLIESLDVVVRPGKLTGRGMKQIREGERFPSARQVEQLALTILEVPLKSLAEQLRLPIHVRDTFTGWKPHNDINLIIAVSFGLFVPPRLLNSAKYGGLNMHPSALPDFRGPAPLHHTLLQRRTHTGVTLQTLHHKTFDHGTVLSQTRPPGIPIPKDCTLQGLHDILTPIAASMLVDGLQRGLHVPPLKDVGWKPTEEEQEMLCHAPKLAKRDSQINWSTWSADDIVLRQRVLGSLWSMALADRERKKPMRLILENVESVKRPADAERWIQTYFERQKSWFQHKRFELDEKEAIEENQKLGIKVIDWLWHPKHTSAEDIINAQDTRLAYFEEKDGSILIPVPKGGCLRVPTIKVEGSSSKPAAKAISSNFGFVEKD</sequence>
<evidence type="ECO:0000313" key="4">
    <source>
        <dbReference type="Proteomes" id="UP000613401"/>
    </source>
</evidence>
<keyword evidence="3" id="KW-0808">Transferase</keyword>
<dbReference type="PANTHER" id="PTHR11138">
    <property type="entry name" value="METHIONYL-TRNA FORMYLTRANSFERASE"/>
    <property type="match status" value="1"/>
</dbReference>
<dbReference type="GeneID" id="69018683"/>
<feature type="domain" description="Formyl transferase N-terminal" evidence="2">
    <location>
        <begin position="136"/>
        <end position="213"/>
    </location>
</feature>
<dbReference type="GO" id="GO:0004479">
    <property type="term" value="F:methionyl-tRNA formyltransferase activity"/>
    <property type="evidence" value="ECO:0007669"/>
    <property type="project" value="UniProtKB-EC"/>
</dbReference>
<dbReference type="EMBL" id="WVTB01000017">
    <property type="protein sequence ID" value="KAF3809358.1"/>
    <property type="molecule type" value="Genomic_DNA"/>
</dbReference>
<dbReference type="PANTHER" id="PTHR11138:SF5">
    <property type="entry name" value="METHIONYL-TRNA FORMYLTRANSFERASE, MITOCHONDRIAL"/>
    <property type="match status" value="1"/>
</dbReference>
<evidence type="ECO:0000256" key="1">
    <source>
        <dbReference type="ARBA" id="ARBA00012261"/>
    </source>
</evidence>
<dbReference type="GO" id="GO:0005739">
    <property type="term" value="C:mitochondrion"/>
    <property type="evidence" value="ECO:0007669"/>
    <property type="project" value="TreeGrafter"/>
</dbReference>
<dbReference type="InterPro" id="IPR036477">
    <property type="entry name" value="Formyl_transf_N_sf"/>
</dbReference>
<protein>
    <recommendedName>
        <fullName evidence="1">methionyl-tRNA formyltransferase</fullName>
        <ecNumber evidence="1">2.1.2.9</ecNumber>
    </recommendedName>
</protein>
<dbReference type="Pfam" id="PF00551">
    <property type="entry name" value="Formyl_trans_N"/>
    <property type="match status" value="1"/>
</dbReference>
<name>A0A8H4FP28_COLGL</name>
<comment type="caution">
    <text evidence="3">The sequence shown here is derived from an EMBL/GenBank/DDBJ whole genome shotgun (WGS) entry which is preliminary data.</text>
</comment>
<dbReference type="InterPro" id="IPR002376">
    <property type="entry name" value="Formyl_transf_N"/>
</dbReference>
<dbReference type="EC" id="2.1.2.9" evidence="1"/>
<accession>A0A8H4FP28</accession>
<dbReference type="CDD" id="cd08646">
    <property type="entry name" value="FMT_core_Met-tRNA-FMT_N"/>
    <property type="match status" value="1"/>
</dbReference>
<proteinExistence type="predicted"/>
<dbReference type="Gene3D" id="3.40.50.12230">
    <property type="match status" value="1"/>
</dbReference>
<evidence type="ECO:0000259" key="2">
    <source>
        <dbReference type="Pfam" id="PF00551"/>
    </source>
</evidence>
<gene>
    <name evidence="3" type="ORF">GCG54_00011557</name>
</gene>
<dbReference type="RefSeq" id="XP_045268517.1">
    <property type="nucleotide sequence ID" value="XM_045411459.1"/>
</dbReference>
<dbReference type="Proteomes" id="UP000613401">
    <property type="component" value="Unassembled WGS sequence"/>
</dbReference>
<dbReference type="AlphaFoldDB" id="A0A8H4FP28"/>
<reference evidence="3" key="1">
    <citation type="journal article" date="2020" name="Phytopathology">
        <title>Genome sequence and comparative analysis of Colletotrichum gloeosporioides isolated from Liriodendron leaves.</title>
        <authorList>
            <person name="Fu F.F."/>
            <person name="Hao Z."/>
            <person name="Wang P."/>
            <person name="Lu Y."/>
            <person name="Xue L.J."/>
            <person name="Wei G."/>
            <person name="Tian Y."/>
            <person name="Baishi H."/>
            <person name="Xu H."/>
            <person name="Shi J."/>
            <person name="Cheng T."/>
            <person name="Wang G."/>
            <person name="Yi Y."/>
            <person name="Chen J."/>
        </authorList>
    </citation>
    <scope>NUCLEOTIDE SEQUENCE</scope>
    <source>
        <strain evidence="3">Lc1</strain>
    </source>
</reference>
<reference evidence="3" key="2">
    <citation type="submission" date="2020-03" db="EMBL/GenBank/DDBJ databases">
        <authorList>
            <person name="Fu F.-F."/>
            <person name="Chen J."/>
        </authorList>
    </citation>
    <scope>NUCLEOTIDE SEQUENCE</scope>
    <source>
        <strain evidence="3">Lc1</strain>
    </source>
</reference>
<dbReference type="InterPro" id="IPR041711">
    <property type="entry name" value="Met-tRNA-FMT_N"/>
</dbReference>
<dbReference type="SUPFAM" id="SSF53328">
    <property type="entry name" value="Formyltransferase"/>
    <property type="match status" value="1"/>
</dbReference>
<evidence type="ECO:0000313" key="3">
    <source>
        <dbReference type="EMBL" id="KAF3809358.1"/>
    </source>
</evidence>